<dbReference type="Proteomes" id="UP000263642">
    <property type="component" value="Unassembled WGS sequence"/>
</dbReference>
<comment type="caution">
    <text evidence="1">The sequence shown here is derived from an EMBL/GenBank/DDBJ whole genome shotgun (WGS) entry which is preliminary data.</text>
</comment>
<gene>
    <name evidence="1" type="ORF">DIT97_09520</name>
</gene>
<dbReference type="EMBL" id="DQAY01000056">
    <property type="protein sequence ID" value="HCO23269.1"/>
    <property type="molecule type" value="Genomic_DNA"/>
</dbReference>
<evidence type="ECO:0000313" key="1">
    <source>
        <dbReference type="EMBL" id="HCO23269.1"/>
    </source>
</evidence>
<accession>A0A3D3R3E5</accession>
<proteinExistence type="predicted"/>
<protein>
    <submittedName>
        <fullName evidence="1">Uncharacterized protein</fullName>
    </submittedName>
</protein>
<evidence type="ECO:0000313" key="2">
    <source>
        <dbReference type="Proteomes" id="UP000263642"/>
    </source>
</evidence>
<name>A0A3D3R3E5_9PLAN</name>
<sequence>MSLKSLSCHVGFADAEFDQYVKELSQLKVIIVAWNHMKIELVFQDVIQLLDQGIGDIADVCVETTQTDLLASALNNMYESVPTTHPYQEYVFINNADSCSLSIIAASVVVKVIA</sequence>
<organism evidence="1 2">
    <name type="scientific">Gimesia maris</name>
    <dbReference type="NCBI Taxonomy" id="122"/>
    <lineage>
        <taxon>Bacteria</taxon>
        <taxon>Pseudomonadati</taxon>
        <taxon>Planctomycetota</taxon>
        <taxon>Planctomycetia</taxon>
        <taxon>Planctomycetales</taxon>
        <taxon>Planctomycetaceae</taxon>
        <taxon>Gimesia</taxon>
    </lineage>
</organism>
<dbReference type="AlphaFoldDB" id="A0A3D3R3E5"/>
<reference evidence="1 2" key="1">
    <citation type="journal article" date="2018" name="Nat. Biotechnol.">
        <title>A standardized bacterial taxonomy based on genome phylogeny substantially revises the tree of life.</title>
        <authorList>
            <person name="Parks D.H."/>
            <person name="Chuvochina M."/>
            <person name="Waite D.W."/>
            <person name="Rinke C."/>
            <person name="Skarshewski A."/>
            <person name="Chaumeil P.A."/>
            <person name="Hugenholtz P."/>
        </authorList>
    </citation>
    <scope>NUCLEOTIDE SEQUENCE [LARGE SCALE GENOMIC DNA]</scope>
    <source>
        <strain evidence="1">UBA9375</strain>
    </source>
</reference>